<dbReference type="Proteomes" id="UP000499080">
    <property type="component" value="Unassembled WGS sequence"/>
</dbReference>
<dbReference type="OrthoDB" id="6514991at2759"/>
<reference evidence="2 3" key="1">
    <citation type="journal article" date="2019" name="Sci. Rep.">
        <title>Orb-weaving spider Araneus ventricosus genome elucidates the spidroin gene catalogue.</title>
        <authorList>
            <person name="Kono N."/>
            <person name="Nakamura H."/>
            <person name="Ohtoshi R."/>
            <person name="Moran D.A.P."/>
            <person name="Shinohara A."/>
            <person name="Yoshida Y."/>
            <person name="Fujiwara M."/>
            <person name="Mori M."/>
            <person name="Tomita M."/>
            <person name="Arakawa K."/>
        </authorList>
    </citation>
    <scope>NUCLEOTIDE SEQUENCE [LARGE SCALE GENOMIC DNA]</scope>
</reference>
<gene>
    <name evidence="2" type="ORF">AVEN_22615_1</name>
</gene>
<proteinExistence type="predicted"/>
<accession>A0A4Y2Q006</accession>
<dbReference type="AlphaFoldDB" id="A0A4Y2Q006"/>
<comment type="caution">
    <text evidence="2">The sequence shown here is derived from an EMBL/GenBank/DDBJ whole genome shotgun (WGS) entry which is preliminary data.</text>
</comment>
<name>A0A4Y2Q006_ARAVE</name>
<evidence type="ECO:0000313" key="3">
    <source>
        <dbReference type="Proteomes" id="UP000499080"/>
    </source>
</evidence>
<protein>
    <recommendedName>
        <fullName evidence="4">Cuticle protein 16.8</fullName>
    </recommendedName>
</protein>
<evidence type="ECO:0000313" key="2">
    <source>
        <dbReference type="EMBL" id="GBN56841.1"/>
    </source>
</evidence>
<dbReference type="EMBL" id="BGPR01012602">
    <property type="protein sequence ID" value="GBN56841.1"/>
    <property type="molecule type" value="Genomic_DNA"/>
</dbReference>
<evidence type="ECO:0008006" key="4">
    <source>
        <dbReference type="Google" id="ProtNLM"/>
    </source>
</evidence>
<evidence type="ECO:0000256" key="1">
    <source>
        <dbReference type="SAM" id="MobiDB-lite"/>
    </source>
</evidence>
<keyword evidence="3" id="KW-1185">Reference proteome</keyword>
<sequence>MAQLVMSMGKDFKMFEKRFSERWNRRGEAGPSSATKFQDERSHPEPQGRGDDYGNKKGFHTATRDEHGIYRQVEYIADAHGLGQWSRPNEPGTVNENPADVQIHSRSCQVLKTSSLKQLGKLIKVK</sequence>
<feature type="compositionally biased region" description="Basic and acidic residues" evidence="1">
    <location>
        <begin position="37"/>
        <end position="55"/>
    </location>
</feature>
<feature type="region of interest" description="Disordered" evidence="1">
    <location>
        <begin position="22"/>
        <end position="65"/>
    </location>
</feature>
<organism evidence="2 3">
    <name type="scientific">Araneus ventricosus</name>
    <name type="common">Orbweaver spider</name>
    <name type="synonym">Epeira ventricosa</name>
    <dbReference type="NCBI Taxonomy" id="182803"/>
    <lineage>
        <taxon>Eukaryota</taxon>
        <taxon>Metazoa</taxon>
        <taxon>Ecdysozoa</taxon>
        <taxon>Arthropoda</taxon>
        <taxon>Chelicerata</taxon>
        <taxon>Arachnida</taxon>
        <taxon>Araneae</taxon>
        <taxon>Araneomorphae</taxon>
        <taxon>Entelegynae</taxon>
        <taxon>Araneoidea</taxon>
        <taxon>Araneidae</taxon>
        <taxon>Araneus</taxon>
    </lineage>
</organism>